<reference evidence="3" key="1">
    <citation type="submission" date="2017-09" db="EMBL/GenBank/DDBJ databases">
        <authorList>
            <person name="Shetty A S."/>
        </authorList>
    </citation>
    <scope>NUCLEOTIDE SEQUENCE [LARGE SCALE GENOMIC DNA]</scope>
</reference>
<evidence type="ECO:0000259" key="1">
    <source>
        <dbReference type="Pfam" id="PF21688"/>
    </source>
</evidence>
<dbReference type="STRING" id="39488.ERS852450_02778"/>
<dbReference type="AlphaFoldDB" id="A0A285PQE2"/>
<evidence type="ECO:0000313" key="2">
    <source>
        <dbReference type="EMBL" id="SOB71829.1"/>
    </source>
</evidence>
<dbReference type="KEGG" id="ehl:EHLA_1097"/>
<keyword evidence="2" id="KW-0560">Oxidoreductase</keyword>
<dbReference type="PIRSF" id="PIRSF038984">
    <property type="entry name" value="FAD_binding_protein"/>
    <property type="match status" value="1"/>
</dbReference>
<sequence>MIRISQLKLKVGHTREQLFEEIIHQAHGKRPVSWQIVRKSVDARKKPQLFYVYTIDAEFENEKKLLSAKKSKWTKPSVSNYTFPYSNSKEAGMSFKEEKLEERPVIVGMGPAGLFAALVLARAGFAPVVFERGDCVETRSEVVEHFFETGELDEESNVQFGEGGAGTFSDGKLNTLVKDKFGRNHFVLKEFVKHGAPEDILYEAKPHIGTDILKDVVASIRKEIESLGGEVHFRTKVCDILCEDIAGIKEDEAGKVHEQEITAGRQNSQIKGLLIEKDSVRTKYPCRNVIFAIGHSARDTFYMLHEKKLFMTPKAFAIGVRVEHPAHLINESQYGKEYPEELPTASYKLTHQCESTGRGIYSFCMCPGGYVVNSSSEKGRLCVNGMSYHDRAGRNSNTALITTVTPEDFSSDSPLAGLEFQRKYEKLAYKIGNGKIPVQLFGDFMKKQVSTKIGTVTPSIKGDWQFANLHECLPDYVCESLLEGMKAFGRKIKGYDAEDAVFSGVETRTSSPLRMERNKKFESNIKGFFPCGEGAGYAGGITSAAMDGIKTAEAIAEKILTQN</sequence>
<dbReference type="Gene3D" id="3.50.50.60">
    <property type="entry name" value="FAD/NAD(P)-binding domain"/>
    <property type="match status" value="2"/>
</dbReference>
<evidence type="ECO:0000313" key="3">
    <source>
        <dbReference type="Proteomes" id="UP000217549"/>
    </source>
</evidence>
<dbReference type="RefSeq" id="WP_096239607.1">
    <property type="nucleotide sequence ID" value="NZ_LT907978.1"/>
</dbReference>
<proteinExistence type="predicted"/>
<dbReference type="InterPro" id="IPR036188">
    <property type="entry name" value="FAD/NAD-bd_sf"/>
</dbReference>
<dbReference type="Proteomes" id="UP000217549">
    <property type="component" value="Chromosome I"/>
</dbReference>
<dbReference type="PANTHER" id="PTHR42842:SF3">
    <property type="entry name" value="FAD_NAD(P)-BINDING OXIDOREDUCTASE FAMILY PROTEIN"/>
    <property type="match status" value="1"/>
</dbReference>
<accession>A0A285PQE2</accession>
<gene>
    <name evidence="2" type="ORF">EHLA_1097</name>
</gene>
<dbReference type="InterPro" id="IPR028348">
    <property type="entry name" value="FAD-binding_protein"/>
</dbReference>
<dbReference type="InterPro" id="IPR049516">
    <property type="entry name" value="FAD-depend_C"/>
</dbReference>
<dbReference type="Pfam" id="PF21688">
    <property type="entry name" value="FAD-depend_C"/>
    <property type="match status" value="1"/>
</dbReference>
<organism evidence="2 3">
    <name type="scientific">Anaerobutyricum hallii</name>
    <dbReference type="NCBI Taxonomy" id="39488"/>
    <lineage>
        <taxon>Bacteria</taxon>
        <taxon>Bacillati</taxon>
        <taxon>Bacillota</taxon>
        <taxon>Clostridia</taxon>
        <taxon>Lachnospirales</taxon>
        <taxon>Lachnospiraceae</taxon>
        <taxon>Anaerobutyricum</taxon>
    </lineage>
</organism>
<dbReference type="Gene3D" id="3.30.70.2700">
    <property type="match status" value="1"/>
</dbReference>
<dbReference type="PANTHER" id="PTHR42842">
    <property type="entry name" value="FAD/NAD(P)-BINDING OXIDOREDUCTASE"/>
    <property type="match status" value="1"/>
</dbReference>
<dbReference type="SUPFAM" id="SSF51905">
    <property type="entry name" value="FAD/NAD(P)-binding domain"/>
    <property type="match status" value="1"/>
</dbReference>
<dbReference type="EC" id="1.-.-.-" evidence="2"/>
<protein>
    <submittedName>
        <fullName evidence="2">FAD dependent protein</fullName>
        <ecNumber evidence="2">1.-.-.-</ecNumber>
    </submittedName>
</protein>
<name>A0A285PQE2_9FIRM</name>
<dbReference type="GO" id="GO:0016491">
    <property type="term" value="F:oxidoreductase activity"/>
    <property type="evidence" value="ECO:0007669"/>
    <property type="project" value="UniProtKB-KW"/>
</dbReference>
<dbReference type="EMBL" id="LT907978">
    <property type="protein sequence ID" value="SOB71829.1"/>
    <property type="molecule type" value="Genomic_DNA"/>
</dbReference>
<keyword evidence="3" id="KW-1185">Reference proteome</keyword>
<feature type="domain" description="FAD-dependent protein C-terminal" evidence="1">
    <location>
        <begin position="315"/>
        <end position="509"/>
    </location>
</feature>